<dbReference type="Proteomes" id="UP001630303">
    <property type="component" value="Unassembled WGS sequence"/>
</dbReference>
<feature type="transmembrane region" description="Helical" evidence="1">
    <location>
        <begin position="69"/>
        <end position="88"/>
    </location>
</feature>
<keyword evidence="3" id="KW-1185">Reference proteome</keyword>
<evidence type="ECO:0000313" key="3">
    <source>
        <dbReference type="Proteomes" id="UP001630303"/>
    </source>
</evidence>
<sequence>MSIAAILMGVFLIGAGVAAYLGRWRRWAFARPVFSYAIGFGVLYMGVGMVIFGVLTMVGDAVPLGVERVAAVVVFALIAIMLLSLFWFPSFLTPRWFRTERTAQRGARGTKGAPPSA</sequence>
<keyword evidence="1" id="KW-0812">Transmembrane</keyword>
<feature type="transmembrane region" description="Helical" evidence="1">
    <location>
        <begin position="34"/>
        <end position="57"/>
    </location>
</feature>
<protein>
    <submittedName>
        <fullName evidence="2">Uncharacterized protein</fullName>
    </submittedName>
</protein>
<dbReference type="RefSeq" id="WP_408905203.1">
    <property type="nucleotide sequence ID" value="NZ_JAROCE010000001.1"/>
</dbReference>
<evidence type="ECO:0000313" key="2">
    <source>
        <dbReference type="EMBL" id="MFM2720048.1"/>
    </source>
</evidence>
<organism evidence="2 3">
    <name type="scientific">Microbacterium mcarthurae</name>
    <dbReference type="NCBI Taxonomy" id="3035918"/>
    <lineage>
        <taxon>Bacteria</taxon>
        <taxon>Bacillati</taxon>
        <taxon>Actinomycetota</taxon>
        <taxon>Actinomycetes</taxon>
        <taxon>Micrococcales</taxon>
        <taxon>Microbacteriaceae</taxon>
        <taxon>Microbacterium</taxon>
    </lineage>
</organism>
<proteinExistence type="predicted"/>
<gene>
    <name evidence="2" type="ORF">P5G46_06000</name>
</gene>
<evidence type="ECO:0000256" key="1">
    <source>
        <dbReference type="SAM" id="Phobius"/>
    </source>
</evidence>
<name>A0ABW9GEF1_9MICO</name>
<dbReference type="EMBL" id="JAROCE010000001">
    <property type="protein sequence ID" value="MFM2720048.1"/>
    <property type="molecule type" value="Genomic_DNA"/>
</dbReference>
<comment type="caution">
    <text evidence="2">The sequence shown here is derived from an EMBL/GenBank/DDBJ whole genome shotgun (WGS) entry which is preliminary data.</text>
</comment>
<keyword evidence="1" id="KW-0472">Membrane</keyword>
<reference evidence="2 3" key="1">
    <citation type="submission" date="2023-03" db="EMBL/GenBank/DDBJ databases">
        <title>MT1 and MT2 Draft Genomes of Novel Species.</title>
        <authorList>
            <person name="Venkateswaran K."/>
        </authorList>
    </citation>
    <scope>NUCLEOTIDE SEQUENCE [LARGE SCALE GENOMIC DNA]</scope>
    <source>
        <strain evidence="2 3">IF8SW-P5</strain>
    </source>
</reference>
<accession>A0ABW9GEF1</accession>
<keyword evidence="1" id="KW-1133">Transmembrane helix</keyword>